<evidence type="ECO:0000256" key="1">
    <source>
        <dbReference type="SAM" id="Phobius"/>
    </source>
</evidence>
<proteinExistence type="predicted"/>
<dbReference type="RefSeq" id="WP_204696203.1">
    <property type="nucleotide sequence ID" value="NZ_JAFBEC010000003.1"/>
</dbReference>
<evidence type="ECO:0000259" key="2">
    <source>
        <dbReference type="Pfam" id="PF01882"/>
    </source>
</evidence>
<dbReference type="InterPro" id="IPR002881">
    <property type="entry name" value="DUF58"/>
</dbReference>
<keyword evidence="1" id="KW-0812">Transmembrane</keyword>
<feature type="transmembrane region" description="Helical" evidence="1">
    <location>
        <begin position="35"/>
        <end position="59"/>
    </location>
</feature>
<dbReference type="Proteomes" id="UP000741863">
    <property type="component" value="Unassembled WGS sequence"/>
</dbReference>
<feature type="transmembrane region" description="Helical" evidence="1">
    <location>
        <begin position="12"/>
        <end position="29"/>
    </location>
</feature>
<protein>
    <submittedName>
        <fullName evidence="3">Uncharacterized protein (DUF58 family)</fullName>
    </submittedName>
</protein>
<organism evidence="3 4">
    <name type="scientific">Geomicrobium sediminis</name>
    <dbReference type="NCBI Taxonomy" id="1347788"/>
    <lineage>
        <taxon>Bacteria</taxon>
        <taxon>Bacillati</taxon>
        <taxon>Bacillota</taxon>
        <taxon>Bacilli</taxon>
        <taxon>Bacillales</taxon>
        <taxon>Geomicrobium</taxon>
    </lineage>
</organism>
<dbReference type="EMBL" id="JAFBEC010000003">
    <property type="protein sequence ID" value="MBM7632109.1"/>
    <property type="molecule type" value="Genomic_DNA"/>
</dbReference>
<name>A0ABS2P9M4_9BACL</name>
<accession>A0ABS2P9M4</accession>
<evidence type="ECO:0000313" key="3">
    <source>
        <dbReference type="EMBL" id="MBM7632109.1"/>
    </source>
</evidence>
<gene>
    <name evidence="3" type="ORF">JOD17_001202</name>
</gene>
<keyword evidence="4" id="KW-1185">Reference proteome</keyword>
<reference evidence="3 4" key="1">
    <citation type="submission" date="2021-01" db="EMBL/GenBank/DDBJ databases">
        <title>Genomic Encyclopedia of Type Strains, Phase IV (KMG-IV): sequencing the most valuable type-strain genomes for metagenomic binning, comparative biology and taxonomic classification.</title>
        <authorList>
            <person name="Goeker M."/>
        </authorList>
    </citation>
    <scope>NUCLEOTIDE SEQUENCE [LARGE SCALE GENOMIC DNA]</scope>
    <source>
        <strain evidence="3 4">DSM 25540</strain>
    </source>
</reference>
<dbReference type="PANTHER" id="PTHR34351:SF2">
    <property type="entry name" value="DUF58 DOMAIN-CONTAINING PROTEIN"/>
    <property type="match status" value="1"/>
</dbReference>
<keyword evidence="1" id="KW-1133">Transmembrane helix</keyword>
<keyword evidence="1" id="KW-0472">Membrane</keyword>
<sequence length="395" mass="45435">MKRKVGSLIKQLVRTLLLLSMIVILYSYAMFQGGFISWFLFYSVTTVVVLGFVTALFPLRFISVDRSIQKPYLENGDHATVKVTITKNVPIPLCYLGVYDAPPNSIRVESHPGSFFFMLFKKEQTYSYVIRGDRRGIHTFTEMELETGDMIGLIKRRRIVRVDNDIRVYPKRANLPIAFSSLRKAIKLQNEGNSSRRMTFNETLDFSHLREYAPGDRLSTIDWKVTARRGELATKEFDTEDPKGFTVLLDCRAETDEQFETAVEWAAGLVHHSFTEKDIMNFAAISSTPLALNKTYEQKQLRQVMNVLTSVERDDLDEKVQLHRSFSLLRTIVYVMPTVTEKTTAKLKQLAARGYKLIVLYGDDGNKVDRVLRQVDVHLLAMPITKKDKRRRRAS</sequence>
<dbReference type="PANTHER" id="PTHR34351">
    <property type="entry name" value="SLR1927 PROTEIN-RELATED"/>
    <property type="match status" value="1"/>
</dbReference>
<evidence type="ECO:0000313" key="4">
    <source>
        <dbReference type="Proteomes" id="UP000741863"/>
    </source>
</evidence>
<comment type="caution">
    <text evidence="3">The sequence shown here is derived from an EMBL/GenBank/DDBJ whole genome shotgun (WGS) entry which is preliminary data.</text>
</comment>
<dbReference type="Pfam" id="PF01882">
    <property type="entry name" value="DUF58"/>
    <property type="match status" value="1"/>
</dbReference>
<feature type="domain" description="DUF58" evidence="2">
    <location>
        <begin position="209"/>
        <end position="287"/>
    </location>
</feature>